<feature type="compositionally biased region" description="Basic and acidic residues" evidence="1">
    <location>
        <begin position="462"/>
        <end position="478"/>
    </location>
</feature>
<keyword evidence="2" id="KW-0732">Signal</keyword>
<evidence type="ECO:0000259" key="3">
    <source>
        <dbReference type="Pfam" id="PF06904"/>
    </source>
</evidence>
<protein>
    <submittedName>
        <fullName evidence="4">Extensin family protein</fullName>
    </submittedName>
</protein>
<feature type="region of interest" description="Disordered" evidence="1">
    <location>
        <begin position="50"/>
        <end position="183"/>
    </location>
</feature>
<proteinExistence type="predicted"/>
<gene>
    <name evidence="4" type="ordered locus">Rvan_3238</name>
</gene>
<feature type="compositionally biased region" description="Pro residues" evidence="1">
    <location>
        <begin position="107"/>
        <end position="116"/>
    </location>
</feature>
<organism evidence="4 5">
    <name type="scientific">Rhodomicrobium vannielii (strain ATCC 17100 / DSM 162 / LMG 4299 / NCIMB 10020 / ATH 3.1.1)</name>
    <dbReference type="NCBI Taxonomy" id="648757"/>
    <lineage>
        <taxon>Bacteria</taxon>
        <taxon>Pseudomonadati</taxon>
        <taxon>Pseudomonadota</taxon>
        <taxon>Alphaproteobacteria</taxon>
        <taxon>Hyphomicrobiales</taxon>
        <taxon>Hyphomicrobiaceae</taxon>
        <taxon>Rhodomicrobium</taxon>
    </lineage>
</organism>
<dbReference type="InterPro" id="IPR009683">
    <property type="entry name" value="Extensin-like_C"/>
</dbReference>
<feature type="compositionally biased region" description="Low complexity" evidence="1">
    <location>
        <begin position="137"/>
        <end position="152"/>
    </location>
</feature>
<reference evidence="5" key="1">
    <citation type="journal article" date="2011" name="J. Bacteriol.">
        <title>Genome sequences of eight morphologically diverse alphaproteobacteria.</title>
        <authorList>
            <consortium name="US DOE Joint Genome Institute"/>
            <person name="Brown P.J."/>
            <person name="Kysela D.T."/>
            <person name="Buechlein A."/>
            <person name="Hemmerich C."/>
            <person name="Brun Y.V."/>
        </authorList>
    </citation>
    <scope>NUCLEOTIDE SEQUENCE [LARGE SCALE GENOMIC DNA]</scope>
    <source>
        <strain evidence="5">ATCC 17100 / ATH 3.1.1 / DSM 162 / LMG 4299</strain>
    </source>
</reference>
<keyword evidence="5" id="KW-1185">Reference proteome</keyword>
<feature type="signal peptide" evidence="2">
    <location>
        <begin position="1"/>
        <end position="31"/>
    </location>
</feature>
<evidence type="ECO:0000313" key="5">
    <source>
        <dbReference type="Proteomes" id="UP000001399"/>
    </source>
</evidence>
<evidence type="ECO:0000313" key="4">
    <source>
        <dbReference type="EMBL" id="ADP72433.1"/>
    </source>
</evidence>
<dbReference type="OrthoDB" id="9809788at2"/>
<dbReference type="HOGENOM" id="CLU_549656_0_0_5"/>
<feature type="chain" id="PRO_5003171896" evidence="2">
    <location>
        <begin position="32"/>
        <end position="496"/>
    </location>
</feature>
<dbReference type="STRING" id="648757.Rvan_3238"/>
<dbReference type="Pfam" id="PF06904">
    <property type="entry name" value="Extensin-like_C"/>
    <property type="match status" value="1"/>
</dbReference>
<dbReference type="KEGG" id="rva:Rvan_3238"/>
<feature type="region of interest" description="Disordered" evidence="1">
    <location>
        <begin position="459"/>
        <end position="496"/>
    </location>
</feature>
<dbReference type="eggNOG" id="COG3921">
    <property type="taxonomic scope" value="Bacteria"/>
</dbReference>
<feature type="compositionally biased region" description="Polar residues" evidence="1">
    <location>
        <begin position="76"/>
        <end position="88"/>
    </location>
</feature>
<dbReference type="AlphaFoldDB" id="E3I1Q8"/>
<feature type="compositionally biased region" description="Basic residues" evidence="1">
    <location>
        <begin position="479"/>
        <end position="489"/>
    </location>
</feature>
<evidence type="ECO:0000256" key="2">
    <source>
        <dbReference type="SAM" id="SignalP"/>
    </source>
</evidence>
<evidence type="ECO:0000256" key="1">
    <source>
        <dbReference type="SAM" id="MobiDB-lite"/>
    </source>
</evidence>
<dbReference type="Proteomes" id="UP000001399">
    <property type="component" value="Chromosome"/>
</dbReference>
<feature type="compositionally biased region" description="Basic residues" evidence="1">
    <location>
        <begin position="51"/>
        <end position="64"/>
    </location>
</feature>
<dbReference type="RefSeq" id="WP_013420792.1">
    <property type="nucleotide sequence ID" value="NC_014664.1"/>
</dbReference>
<accession>E3I1Q8</accession>
<name>E3I1Q8_RHOVT</name>
<sequence length="496" mass="52551">MFFSARCYRPTVLAGASAFAALCLLLQPASAAPAGVFQIVKAPPSLAVEARRRHRGYRHRRGRSPAKDGAEETQARKSQPQGGRSDVSTAPPAAGSKAAPREARDPLPLPAFPTAPPEATSSAEPEPQKPPQPPALPEATAAVAPKTAAPEAQGLATPAQPPSLAVSTPEAPSKPAEVFGPPPPPIVWTQAEIEAARRDCDWRLPALGVVHERLDPLREGACGTPAPIRLKALEEKIGPAVTFAPAPTITCKLGEAMRRWFAEVVQPKAKEHLNATVVRVGAMSGYDCRSRNGGFSQRISQHAYANALDIGSFVTARGEKIVLEDHWDAGDERAAFLRAIHAGACRIFGTTLGPEANDAHSNHLHLDMTERRSPLCDFTGAEARAREAQRRAEALAAKQAATPVPVSGALPSKETPVVYGPPLPPVPVSGKAPPSEKPVTVAPAPVPAAAPAVREAAIPKAIAEKSVEKPRAQKAAETRRRKPIRRRARLPFGIRF</sequence>
<feature type="domain" description="Extensin-like C-terminal" evidence="3">
    <location>
        <begin position="199"/>
        <end position="376"/>
    </location>
</feature>
<dbReference type="EMBL" id="CP002292">
    <property type="protein sequence ID" value="ADP72433.1"/>
    <property type="molecule type" value="Genomic_DNA"/>
</dbReference>
<feature type="compositionally biased region" description="Basic and acidic residues" evidence="1">
    <location>
        <begin position="65"/>
        <end position="75"/>
    </location>
</feature>